<dbReference type="RefSeq" id="WP_108342480.1">
    <property type="nucleotide sequence ID" value="NZ_PYXZ01000001.1"/>
</dbReference>
<evidence type="ECO:0000256" key="1">
    <source>
        <dbReference type="SAM" id="SignalP"/>
    </source>
</evidence>
<dbReference type="Gene3D" id="2.60.40.2700">
    <property type="match status" value="2"/>
</dbReference>
<dbReference type="GO" id="GO:0008237">
    <property type="term" value="F:metallopeptidase activity"/>
    <property type="evidence" value="ECO:0007669"/>
    <property type="project" value="InterPro"/>
</dbReference>
<organism evidence="2 3">
    <name type="scientific">Nocardioides currus</name>
    <dbReference type="NCBI Taxonomy" id="2133958"/>
    <lineage>
        <taxon>Bacteria</taxon>
        <taxon>Bacillati</taxon>
        <taxon>Actinomycetota</taxon>
        <taxon>Actinomycetes</taxon>
        <taxon>Propionibacteriales</taxon>
        <taxon>Nocardioidaceae</taxon>
        <taxon>Nocardioides</taxon>
    </lineage>
</organism>
<evidence type="ECO:0000313" key="3">
    <source>
        <dbReference type="Proteomes" id="UP000244867"/>
    </source>
</evidence>
<feature type="chain" id="PRO_5039209319" evidence="1">
    <location>
        <begin position="31"/>
        <end position="502"/>
    </location>
</feature>
<dbReference type="EMBL" id="PYXZ01000001">
    <property type="protein sequence ID" value="PUA82293.1"/>
    <property type="molecule type" value="Genomic_DNA"/>
</dbReference>
<dbReference type="Proteomes" id="UP000244867">
    <property type="component" value="Unassembled WGS sequence"/>
</dbReference>
<gene>
    <name evidence="2" type="ORF">C7S10_00585</name>
</gene>
<dbReference type="Pfam" id="PF13583">
    <property type="entry name" value="Reprolysin_4"/>
    <property type="match status" value="1"/>
</dbReference>
<comment type="caution">
    <text evidence="2">The sequence shown here is derived from an EMBL/GenBank/DDBJ whole genome shotgun (WGS) entry which is preliminary data.</text>
</comment>
<dbReference type="SUPFAM" id="SSF55486">
    <property type="entry name" value="Metalloproteases ('zincins'), catalytic domain"/>
    <property type="match status" value="1"/>
</dbReference>
<keyword evidence="1" id="KW-0732">Signal</keyword>
<dbReference type="InterPro" id="IPR024079">
    <property type="entry name" value="MetalloPept_cat_dom_sf"/>
</dbReference>
<proteinExistence type="predicted"/>
<accession>A0A2R7Z0Z3</accession>
<sequence>MTSRTTRGAVRRTTALALLATLVASGTSLAPAVAKTDEAAPPRLETDAVVPNPSAQELARRTIVDHAPADARMTDAKRKADAGNVVDVAFVYPAALVSQADIGGLSGLRAKFSAQIADANTSFKNSGIPVELRYVGDRQVAAPTTTNLQTMLTQLGKPGDGVYDEAQALREETHADLVSLWVSGSVPLGSSCGIGNLSGIQPQYDPEYAAFTTLFYTDCIDDFRVFAHEIGHNFSGNHDVGSSQPPSNGKPYARGFTDPAHKFITVMAYYDACAAVNVSCTRIPYFSGPNVKTPEGYPTGNAAADNVRAITEQAPTVANYRQSQIYGAVPTISGQPNRGGTLTANTPGWAPGNVTFTYQWFANGAPIAGATGATLKLGDAQVGTVITVAVTGNAPYYQPVAVGSAATPAIGKSLFTRTTKPKIKGAARPGSKLKASVKAWKPGKVKYKFTWLRNGKAIKGAKGKTYRVKGKDRGKKIQVKVTGKRSGFETVSRTSKKIKIRR</sequence>
<reference evidence="2 3" key="1">
    <citation type="submission" date="2018-03" db="EMBL/GenBank/DDBJ databases">
        <authorList>
            <person name="Keele B.F."/>
        </authorList>
    </citation>
    <scope>NUCLEOTIDE SEQUENCE [LARGE SCALE GENOMIC DNA]</scope>
    <source>
        <strain evidence="2 3">IB-3</strain>
    </source>
</reference>
<dbReference type="OrthoDB" id="3976083at2"/>
<name>A0A2R7Z0Z3_9ACTN</name>
<dbReference type="AlphaFoldDB" id="A0A2R7Z0Z3"/>
<protein>
    <submittedName>
        <fullName evidence="2">Uncharacterized protein</fullName>
    </submittedName>
</protein>
<dbReference type="Gene3D" id="3.40.390.10">
    <property type="entry name" value="Collagenase (Catalytic Domain)"/>
    <property type="match status" value="1"/>
</dbReference>
<evidence type="ECO:0000313" key="2">
    <source>
        <dbReference type="EMBL" id="PUA82293.1"/>
    </source>
</evidence>
<keyword evidence="3" id="KW-1185">Reference proteome</keyword>
<feature type="signal peptide" evidence="1">
    <location>
        <begin position="1"/>
        <end position="30"/>
    </location>
</feature>